<organism evidence="3 4">
    <name type="scientific">Rhodotorula paludigena</name>
    <dbReference type="NCBI Taxonomy" id="86838"/>
    <lineage>
        <taxon>Eukaryota</taxon>
        <taxon>Fungi</taxon>
        <taxon>Dikarya</taxon>
        <taxon>Basidiomycota</taxon>
        <taxon>Pucciniomycotina</taxon>
        <taxon>Microbotryomycetes</taxon>
        <taxon>Sporidiobolales</taxon>
        <taxon>Sporidiobolaceae</taxon>
        <taxon>Rhodotorula</taxon>
    </lineage>
</organism>
<evidence type="ECO:0000313" key="3">
    <source>
        <dbReference type="EMBL" id="GJN90565.1"/>
    </source>
</evidence>
<comment type="caution">
    <text evidence="3">The sequence shown here is derived from an EMBL/GenBank/DDBJ whole genome shotgun (WGS) entry which is preliminary data.</text>
</comment>
<feature type="transmembrane region" description="Helical" evidence="2">
    <location>
        <begin position="150"/>
        <end position="169"/>
    </location>
</feature>
<name>A0AAV5GL36_9BASI</name>
<evidence type="ECO:0000256" key="1">
    <source>
        <dbReference type="SAM" id="MobiDB-lite"/>
    </source>
</evidence>
<keyword evidence="2" id="KW-0472">Membrane</keyword>
<proteinExistence type="predicted"/>
<keyword evidence="4" id="KW-1185">Reference proteome</keyword>
<feature type="region of interest" description="Disordered" evidence="1">
    <location>
        <begin position="1"/>
        <end position="32"/>
    </location>
</feature>
<accession>A0AAV5GL36</accession>
<reference evidence="3 4" key="1">
    <citation type="submission" date="2021-12" db="EMBL/GenBank/DDBJ databases">
        <title>High titer production of polyol ester of fatty acids by Rhodotorula paludigena BS15 towards product separation-free biomass refinery.</title>
        <authorList>
            <person name="Mano J."/>
            <person name="Ono H."/>
            <person name="Tanaka T."/>
            <person name="Naito K."/>
            <person name="Sushida H."/>
            <person name="Ike M."/>
            <person name="Tokuyasu K."/>
            <person name="Kitaoka M."/>
        </authorList>
    </citation>
    <scope>NUCLEOTIDE SEQUENCE [LARGE SCALE GENOMIC DNA]</scope>
    <source>
        <strain evidence="3 4">BS15</strain>
    </source>
</reference>
<gene>
    <name evidence="3" type="ORF">Rhopal_003577-T1</name>
</gene>
<protein>
    <recommendedName>
        <fullName evidence="5">Proteophosphoglycan ppg4</fullName>
    </recommendedName>
</protein>
<dbReference type="EMBL" id="BQKY01000007">
    <property type="protein sequence ID" value="GJN90565.1"/>
    <property type="molecule type" value="Genomic_DNA"/>
</dbReference>
<evidence type="ECO:0000256" key="2">
    <source>
        <dbReference type="SAM" id="Phobius"/>
    </source>
</evidence>
<feature type="compositionally biased region" description="Polar residues" evidence="1">
    <location>
        <begin position="16"/>
        <end position="32"/>
    </location>
</feature>
<keyword evidence="2" id="KW-0812">Transmembrane</keyword>
<sequence length="659" mass="73276">MSFDPSQHRPSLAVGASSSNALPTLSNQNSHTRGISIIQRGVSYLAAPSAHPPTDHSTSSDFLRNLANTRSFSQNPRARRHASLDLGVARARAGSMEVESPISTVSPVSYGEDEKRRLLSLYDSAPVSPLYTPFAPVPPRRAWWKSRRNVSAAVSAALTLFVLGGFFALSMINRPGSRTWWGMKDVLEDLGVASFEPASCENPYTEFGRIHVDRKVPENNRWLPYDPSCVPPALLATLRAARNVSAASGEPEHLTLPLPLERPPHMLGAPLSWMHGKTVLLFGDHVERNHNKDFCRFAGGKWATIGRDHALSPPRFVNGIDEKLVGSNKENYDGTRPAVCYLEDYDFMVVSVFHFGLANRVEFEHESLLHDPAFYPPVAVDDRLTHIVLPLLDSLNRTRPDLIEFSTGFWDLRHFAALDELAGKDRYGELSTERLAWYSARLTHAFADLGSAFPGAPILWRTLHQTPNFNQTSPARVAALDQISRKVAATLNEVSTRAEAEQRLDEIFHFNHRSEHHSSRGGGKNPGAPSAAHTAILEERARVERSLVGGGLSGRSASRRPVKDRMSSKAPFLNRVKERIGSKERVKDVRLGDDDTSLRGMVRVDEWGALMRGQEHTMNNVHTPSLPGGYLWGDIMLYELRRAAALARPHVKTYARQRF</sequence>
<keyword evidence="2" id="KW-1133">Transmembrane helix</keyword>
<dbReference type="AlphaFoldDB" id="A0AAV5GL36"/>
<evidence type="ECO:0000313" key="4">
    <source>
        <dbReference type="Proteomes" id="UP001342314"/>
    </source>
</evidence>
<evidence type="ECO:0008006" key="5">
    <source>
        <dbReference type="Google" id="ProtNLM"/>
    </source>
</evidence>
<dbReference type="Proteomes" id="UP001342314">
    <property type="component" value="Unassembled WGS sequence"/>
</dbReference>